<name>A0A9P7FX03_9AGAR</name>
<feature type="compositionally biased region" description="Low complexity" evidence="1">
    <location>
        <begin position="73"/>
        <end position="82"/>
    </location>
</feature>
<feature type="region of interest" description="Disordered" evidence="1">
    <location>
        <begin position="1"/>
        <end position="131"/>
    </location>
</feature>
<keyword evidence="3" id="KW-1185">Reference proteome</keyword>
<evidence type="ECO:0000313" key="2">
    <source>
        <dbReference type="EMBL" id="KAG5638721.1"/>
    </source>
</evidence>
<proteinExistence type="predicted"/>
<comment type="caution">
    <text evidence="2">The sequence shown here is derived from an EMBL/GenBank/DDBJ whole genome shotgun (WGS) entry which is preliminary data.</text>
</comment>
<feature type="compositionally biased region" description="Basic and acidic residues" evidence="1">
    <location>
        <begin position="120"/>
        <end position="130"/>
    </location>
</feature>
<dbReference type="AlphaFoldDB" id="A0A9P7FX03"/>
<reference evidence="2" key="2">
    <citation type="submission" date="2021-10" db="EMBL/GenBank/DDBJ databases">
        <title>Phylogenomics reveals ancestral predisposition of the termite-cultivated fungus Termitomyces towards a domesticated lifestyle.</title>
        <authorList>
            <person name="Auxier B."/>
            <person name="Grum-Grzhimaylo A."/>
            <person name="Cardenas M.E."/>
            <person name="Lodge J.D."/>
            <person name="Laessoe T."/>
            <person name="Pedersen O."/>
            <person name="Smith M.E."/>
            <person name="Kuyper T.W."/>
            <person name="Franco-Molano E.A."/>
            <person name="Baroni T.J."/>
            <person name="Aanen D.K."/>
        </authorList>
    </citation>
    <scope>NUCLEOTIDE SEQUENCE</scope>
    <source>
        <strain evidence="2">D49</strain>
    </source>
</reference>
<dbReference type="PANTHER" id="PTHR20923">
    <property type="entry name" value="BAT4 PROTEIN-RELATED"/>
    <property type="match status" value="1"/>
</dbReference>
<dbReference type="InterPro" id="IPR039146">
    <property type="entry name" value="GPANK1"/>
</dbReference>
<gene>
    <name evidence="2" type="ORF">H0H81_010704</name>
</gene>
<reference evidence="2" key="1">
    <citation type="submission" date="2021-02" db="EMBL/GenBank/DDBJ databases">
        <authorList>
            <person name="Nieuwenhuis M."/>
            <person name="Van De Peppel L.J.J."/>
        </authorList>
    </citation>
    <scope>NUCLEOTIDE SEQUENCE</scope>
    <source>
        <strain evidence="2">D49</strain>
    </source>
</reference>
<feature type="region of interest" description="Disordered" evidence="1">
    <location>
        <begin position="343"/>
        <end position="363"/>
    </location>
</feature>
<dbReference type="PANTHER" id="PTHR20923:SF1">
    <property type="entry name" value="G PATCH DOMAIN AND ANKYRIN REPEAT-CONTAINING PROTEIN 1"/>
    <property type="match status" value="1"/>
</dbReference>
<feature type="compositionally biased region" description="Pro residues" evidence="1">
    <location>
        <begin position="45"/>
        <end position="64"/>
    </location>
</feature>
<organism evidence="2 3">
    <name type="scientific">Sphagnurus paluster</name>
    <dbReference type="NCBI Taxonomy" id="117069"/>
    <lineage>
        <taxon>Eukaryota</taxon>
        <taxon>Fungi</taxon>
        <taxon>Dikarya</taxon>
        <taxon>Basidiomycota</taxon>
        <taxon>Agaricomycotina</taxon>
        <taxon>Agaricomycetes</taxon>
        <taxon>Agaricomycetidae</taxon>
        <taxon>Agaricales</taxon>
        <taxon>Tricholomatineae</taxon>
        <taxon>Lyophyllaceae</taxon>
        <taxon>Sphagnurus</taxon>
    </lineage>
</organism>
<protein>
    <recommendedName>
        <fullName evidence="4">G-patch domain-containing protein</fullName>
    </recommendedName>
</protein>
<feature type="compositionally biased region" description="Polar residues" evidence="1">
    <location>
        <begin position="83"/>
        <end position="96"/>
    </location>
</feature>
<evidence type="ECO:0000313" key="3">
    <source>
        <dbReference type="Proteomes" id="UP000717328"/>
    </source>
</evidence>
<evidence type="ECO:0008006" key="4">
    <source>
        <dbReference type="Google" id="ProtNLM"/>
    </source>
</evidence>
<dbReference type="OrthoDB" id="2538319at2759"/>
<accession>A0A9P7FX03</accession>
<dbReference type="EMBL" id="JABCKI010005748">
    <property type="protein sequence ID" value="KAG5638721.1"/>
    <property type="molecule type" value="Genomic_DNA"/>
</dbReference>
<dbReference type="Proteomes" id="UP000717328">
    <property type="component" value="Unassembled WGS sequence"/>
</dbReference>
<sequence length="382" mass="42105">MATVSHTIYSHYDPPEPKPPICDSDHPEEPSATAESDSWHFDPTFKPPPAPPPRFVPASLPPPNWDCGNAHASSSSTPSPSTKDVSNWYRSLTSSRPEAPLKSQSQPKPPSPGCRTTPAHPDRRTSETKNKNNWFIMNAIHSDPAAQIARSASCPTLADIIGRDPPPRPTEGQFKPPVWLEIGPSNRGFAMLQRSGWSEGEPLGSDVIRQPTIRSPHADMILSLENNKGKDKFKAEVKQEMLEASVAGYDDVTGPRRIDVVDLTLSDSDQEVEDAVAFNHLPGTVYPTRENDPHGRTALLTPIATKLKSDRLGIGLKAKTVGPYKASLKRVTHNAAAMAAHIRSAEESRRRQQKYGRGQRGFAVQRKREELDRTNLLAYMKD</sequence>
<evidence type="ECO:0000256" key="1">
    <source>
        <dbReference type="SAM" id="MobiDB-lite"/>
    </source>
</evidence>